<dbReference type="Proteomes" id="UP000237822">
    <property type="component" value="Unassembled WGS sequence"/>
</dbReference>
<evidence type="ECO:0000313" key="5">
    <source>
        <dbReference type="EMBL" id="PRY57102.1"/>
    </source>
</evidence>
<dbReference type="RefSeq" id="WP_106297905.1">
    <property type="nucleotide sequence ID" value="NZ_PVTI01000016.1"/>
</dbReference>
<gene>
    <name evidence="5" type="ORF">BCF74_11623</name>
</gene>
<dbReference type="SUPFAM" id="SSF52540">
    <property type="entry name" value="P-loop containing nucleoside triphosphate hydrolases"/>
    <property type="match status" value="1"/>
</dbReference>
<dbReference type="Pfam" id="PF00005">
    <property type="entry name" value="ABC_tran"/>
    <property type="match status" value="1"/>
</dbReference>
<sequence>MRYPSLILDDVTRVHGSGETAVRALAGVSLDVMPGELVAVMGPSGSGKSTLLNLAGGLDKATSGRVVIEGEDLTKMTPKGIAQLRRQRVGFVFQDYNLIPSLTAAENVSLPLELDGERPRKARLLARQTLDLMDLRELADRFPDQMSGGQQQRVAIARALVGTRRLVLADEPTGALDTHTGEEVLRVLRERCDDGVAGLLVTHEARHAAWADRVVFLRDGVIVDSTGPAGSAEDLLDAAPA</sequence>
<evidence type="ECO:0000259" key="4">
    <source>
        <dbReference type="PROSITE" id="PS50893"/>
    </source>
</evidence>
<dbReference type="AlphaFoldDB" id="A0A2T0UGR4"/>
<evidence type="ECO:0000256" key="1">
    <source>
        <dbReference type="ARBA" id="ARBA00022448"/>
    </source>
</evidence>
<comment type="caution">
    <text evidence="5">The sequence shown here is derived from an EMBL/GenBank/DDBJ whole genome shotgun (WGS) entry which is preliminary data.</text>
</comment>
<dbReference type="InterPro" id="IPR015854">
    <property type="entry name" value="ABC_transpr_LolD-like"/>
</dbReference>
<reference evidence="5 6" key="1">
    <citation type="submission" date="2018-03" db="EMBL/GenBank/DDBJ databases">
        <title>Genomic Encyclopedia of Archaeal and Bacterial Type Strains, Phase II (KMG-II): from individual species to whole genera.</title>
        <authorList>
            <person name="Goeker M."/>
        </authorList>
    </citation>
    <scope>NUCLEOTIDE SEQUENCE [LARGE SCALE GENOMIC DNA]</scope>
    <source>
        <strain evidence="5 6">ATCC BAA-1496</strain>
    </source>
</reference>
<dbReference type="GO" id="GO:0016887">
    <property type="term" value="F:ATP hydrolysis activity"/>
    <property type="evidence" value="ECO:0007669"/>
    <property type="project" value="InterPro"/>
</dbReference>
<dbReference type="InterPro" id="IPR003593">
    <property type="entry name" value="AAA+_ATPase"/>
</dbReference>
<dbReference type="InterPro" id="IPR027417">
    <property type="entry name" value="P-loop_NTPase"/>
</dbReference>
<accession>A0A2T0UGR4</accession>
<feature type="domain" description="ABC transporter" evidence="4">
    <location>
        <begin position="6"/>
        <end position="241"/>
    </location>
</feature>
<keyword evidence="6" id="KW-1185">Reference proteome</keyword>
<evidence type="ECO:0000256" key="3">
    <source>
        <dbReference type="ARBA" id="ARBA00022840"/>
    </source>
</evidence>
<dbReference type="OrthoDB" id="9802264at2"/>
<evidence type="ECO:0000313" key="6">
    <source>
        <dbReference type="Proteomes" id="UP000237822"/>
    </source>
</evidence>
<dbReference type="GO" id="GO:0022857">
    <property type="term" value="F:transmembrane transporter activity"/>
    <property type="evidence" value="ECO:0007669"/>
    <property type="project" value="TreeGrafter"/>
</dbReference>
<evidence type="ECO:0000256" key="2">
    <source>
        <dbReference type="ARBA" id="ARBA00022741"/>
    </source>
</evidence>
<dbReference type="PANTHER" id="PTHR24220:SF685">
    <property type="entry name" value="ABC TRANSPORTER RELATED"/>
    <property type="match status" value="1"/>
</dbReference>
<protein>
    <submittedName>
        <fullName evidence="5">Putative ABC transport system ATP-binding protein</fullName>
    </submittedName>
</protein>
<keyword evidence="3 5" id="KW-0067">ATP-binding</keyword>
<dbReference type="InterPro" id="IPR017871">
    <property type="entry name" value="ABC_transporter-like_CS"/>
</dbReference>
<dbReference type="InterPro" id="IPR003439">
    <property type="entry name" value="ABC_transporter-like_ATP-bd"/>
</dbReference>
<dbReference type="PROSITE" id="PS00211">
    <property type="entry name" value="ABC_TRANSPORTER_1"/>
    <property type="match status" value="1"/>
</dbReference>
<dbReference type="GO" id="GO:0005886">
    <property type="term" value="C:plasma membrane"/>
    <property type="evidence" value="ECO:0007669"/>
    <property type="project" value="TreeGrafter"/>
</dbReference>
<keyword evidence="2" id="KW-0547">Nucleotide-binding</keyword>
<name>A0A2T0UGR4_9MICO</name>
<dbReference type="GO" id="GO:0005524">
    <property type="term" value="F:ATP binding"/>
    <property type="evidence" value="ECO:0007669"/>
    <property type="project" value="UniProtKB-KW"/>
</dbReference>
<dbReference type="FunFam" id="3.40.50.300:FF:000032">
    <property type="entry name" value="Export ABC transporter ATP-binding protein"/>
    <property type="match status" value="1"/>
</dbReference>
<keyword evidence="1" id="KW-0813">Transport</keyword>
<organism evidence="5 6">
    <name type="scientific">Knoellia remsis</name>
    <dbReference type="NCBI Taxonomy" id="407159"/>
    <lineage>
        <taxon>Bacteria</taxon>
        <taxon>Bacillati</taxon>
        <taxon>Actinomycetota</taxon>
        <taxon>Actinomycetes</taxon>
        <taxon>Micrococcales</taxon>
        <taxon>Intrasporangiaceae</taxon>
        <taxon>Knoellia</taxon>
    </lineage>
</organism>
<dbReference type="GO" id="GO:0098796">
    <property type="term" value="C:membrane protein complex"/>
    <property type="evidence" value="ECO:0007669"/>
    <property type="project" value="UniProtKB-ARBA"/>
</dbReference>
<proteinExistence type="predicted"/>
<dbReference type="PANTHER" id="PTHR24220">
    <property type="entry name" value="IMPORT ATP-BINDING PROTEIN"/>
    <property type="match status" value="1"/>
</dbReference>
<dbReference type="Gene3D" id="3.40.50.300">
    <property type="entry name" value="P-loop containing nucleotide triphosphate hydrolases"/>
    <property type="match status" value="1"/>
</dbReference>
<dbReference type="SMART" id="SM00382">
    <property type="entry name" value="AAA"/>
    <property type="match status" value="1"/>
</dbReference>
<dbReference type="PROSITE" id="PS50893">
    <property type="entry name" value="ABC_TRANSPORTER_2"/>
    <property type="match status" value="1"/>
</dbReference>
<dbReference type="EMBL" id="PVTI01000016">
    <property type="protein sequence ID" value="PRY57102.1"/>
    <property type="molecule type" value="Genomic_DNA"/>
</dbReference>
<dbReference type="CDD" id="cd03255">
    <property type="entry name" value="ABC_MJ0796_LolCDE_FtsE"/>
    <property type="match status" value="1"/>
</dbReference>
<dbReference type="InterPro" id="IPR017911">
    <property type="entry name" value="MacB-like_ATP-bd"/>
</dbReference>